<gene>
    <name evidence="2" type="ORF">BDN70DRAFT_869864</name>
</gene>
<dbReference type="SUPFAM" id="SSF53335">
    <property type="entry name" value="S-adenosyl-L-methionine-dependent methyltransferases"/>
    <property type="match status" value="1"/>
</dbReference>
<reference evidence="2" key="1">
    <citation type="submission" date="2020-11" db="EMBL/GenBank/DDBJ databases">
        <authorList>
            <consortium name="DOE Joint Genome Institute"/>
            <person name="Ahrendt S."/>
            <person name="Riley R."/>
            <person name="Andreopoulos W."/>
            <person name="Labutti K."/>
            <person name="Pangilinan J."/>
            <person name="Ruiz-Duenas F.J."/>
            <person name="Barrasa J.M."/>
            <person name="Sanchez-Garcia M."/>
            <person name="Camarero S."/>
            <person name="Miyauchi S."/>
            <person name="Serrano A."/>
            <person name="Linde D."/>
            <person name="Babiker R."/>
            <person name="Drula E."/>
            <person name="Ayuso-Fernandez I."/>
            <person name="Pacheco R."/>
            <person name="Padilla G."/>
            <person name="Ferreira P."/>
            <person name="Barriuso J."/>
            <person name="Kellner H."/>
            <person name="Castanera R."/>
            <person name="Alfaro M."/>
            <person name="Ramirez L."/>
            <person name="Pisabarro A.G."/>
            <person name="Kuo A."/>
            <person name="Tritt A."/>
            <person name="Lipzen A."/>
            <person name="He G."/>
            <person name="Yan M."/>
            <person name="Ng V."/>
            <person name="Cullen D."/>
            <person name="Martin F."/>
            <person name="Rosso M.-N."/>
            <person name="Henrissat B."/>
            <person name="Hibbett D."/>
            <person name="Martinez A.T."/>
            <person name="Grigoriev I.V."/>
        </authorList>
    </citation>
    <scope>NUCLEOTIDE SEQUENCE</scope>
    <source>
        <strain evidence="2">CIRM-BRFM 674</strain>
    </source>
</reference>
<evidence type="ECO:0000313" key="2">
    <source>
        <dbReference type="EMBL" id="KAF9486357.1"/>
    </source>
</evidence>
<dbReference type="GO" id="GO:0008168">
    <property type="term" value="F:methyltransferase activity"/>
    <property type="evidence" value="ECO:0007669"/>
    <property type="project" value="UniProtKB-KW"/>
</dbReference>
<dbReference type="GO" id="GO:0032259">
    <property type="term" value="P:methylation"/>
    <property type="evidence" value="ECO:0007669"/>
    <property type="project" value="UniProtKB-KW"/>
</dbReference>
<dbReference type="CDD" id="cd02440">
    <property type="entry name" value="AdoMet_MTases"/>
    <property type="match status" value="1"/>
</dbReference>
<comment type="caution">
    <text evidence="2">The sequence shown here is derived from an EMBL/GenBank/DDBJ whole genome shotgun (WGS) entry which is preliminary data.</text>
</comment>
<organism evidence="2 3">
    <name type="scientific">Pholiota conissans</name>
    <dbReference type="NCBI Taxonomy" id="109636"/>
    <lineage>
        <taxon>Eukaryota</taxon>
        <taxon>Fungi</taxon>
        <taxon>Dikarya</taxon>
        <taxon>Basidiomycota</taxon>
        <taxon>Agaricomycotina</taxon>
        <taxon>Agaricomycetes</taxon>
        <taxon>Agaricomycetidae</taxon>
        <taxon>Agaricales</taxon>
        <taxon>Agaricineae</taxon>
        <taxon>Strophariaceae</taxon>
        <taxon>Pholiota</taxon>
    </lineage>
</organism>
<evidence type="ECO:0000256" key="1">
    <source>
        <dbReference type="SAM" id="MobiDB-lite"/>
    </source>
</evidence>
<accession>A0A9P5ZDN8</accession>
<proteinExistence type="predicted"/>
<dbReference type="Proteomes" id="UP000807469">
    <property type="component" value="Unassembled WGS sequence"/>
</dbReference>
<keyword evidence="2" id="KW-0808">Transferase</keyword>
<dbReference type="Gene3D" id="3.40.50.150">
    <property type="entry name" value="Vaccinia Virus protein VP39"/>
    <property type="match status" value="1"/>
</dbReference>
<sequence>MDVDSDTESDVFSMASLPSQSVSGSMASSYERDPDVRSASPVSVISISSSMRAASYREEYGRNLNNYSDIYRLPADDEELQRLDKQHVLLADVMGGKYAPPMAAVMANDVPGETKAVLDLGCGSGSWILDVARDFPDCSAVAVDLIPMQSPTMPPNLRSEIDDINLGLEHFYGDFNVVHARLISSGIKDYHLLVDQISRVLRPGGLIDVSEFDFHLYDKHHRRIELQVNEYGPPWFGRWITYMHAAVRNIGGDTDAATHLYEWISNNPRFEDVKYREFWLPVVPPPRDKRNETETLRRFEQKIGEDIKAFIGAGRPLLLGSGLTEEMMNELEANCMRELEERKITQYTRLQCVYARRKS</sequence>
<feature type="compositionally biased region" description="Polar residues" evidence="1">
    <location>
        <begin position="16"/>
        <end position="28"/>
    </location>
</feature>
<dbReference type="EMBL" id="MU155130">
    <property type="protein sequence ID" value="KAF9486357.1"/>
    <property type="molecule type" value="Genomic_DNA"/>
</dbReference>
<feature type="region of interest" description="Disordered" evidence="1">
    <location>
        <begin position="1"/>
        <end position="36"/>
    </location>
</feature>
<name>A0A9P5ZDN8_9AGAR</name>
<dbReference type="InterPro" id="IPR029063">
    <property type="entry name" value="SAM-dependent_MTases_sf"/>
</dbReference>
<dbReference type="OrthoDB" id="2013972at2759"/>
<dbReference type="PANTHER" id="PTHR43591:SF24">
    <property type="entry name" value="2-METHOXY-6-POLYPRENYL-1,4-BENZOQUINOL METHYLASE, MITOCHONDRIAL"/>
    <property type="match status" value="1"/>
</dbReference>
<keyword evidence="2" id="KW-0489">Methyltransferase</keyword>
<dbReference type="PANTHER" id="PTHR43591">
    <property type="entry name" value="METHYLTRANSFERASE"/>
    <property type="match status" value="1"/>
</dbReference>
<dbReference type="Pfam" id="PF13489">
    <property type="entry name" value="Methyltransf_23"/>
    <property type="match status" value="1"/>
</dbReference>
<keyword evidence="3" id="KW-1185">Reference proteome</keyword>
<evidence type="ECO:0000313" key="3">
    <source>
        <dbReference type="Proteomes" id="UP000807469"/>
    </source>
</evidence>
<dbReference type="AlphaFoldDB" id="A0A9P5ZDN8"/>
<protein>
    <submittedName>
        <fullName evidence="2">S-adenosyl-L-methionine-dependent methyltransferase</fullName>
    </submittedName>
</protein>